<evidence type="ECO:0000313" key="15">
    <source>
        <dbReference type="Proteomes" id="UP000305457"/>
    </source>
</evidence>
<dbReference type="Pfam" id="PF00367">
    <property type="entry name" value="PTS_EIIB"/>
    <property type="match status" value="1"/>
</dbReference>
<dbReference type="PROSITE" id="PS51093">
    <property type="entry name" value="PTS_EIIA_TYPE_1"/>
    <property type="match status" value="1"/>
</dbReference>
<dbReference type="Pfam" id="PF00358">
    <property type="entry name" value="PTS_EIIA_1"/>
    <property type="match status" value="1"/>
</dbReference>
<dbReference type="GO" id="GO:0016301">
    <property type="term" value="F:kinase activity"/>
    <property type="evidence" value="ECO:0007669"/>
    <property type="project" value="UniProtKB-KW"/>
</dbReference>
<dbReference type="AlphaFoldDB" id="A0A5B7XVI3"/>
<evidence type="ECO:0000256" key="2">
    <source>
        <dbReference type="ARBA" id="ARBA00022448"/>
    </source>
</evidence>
<evidence type="ECO:0000256" key="11">
    <source>
        <dbReference type="PROSITE-ProRule" id="PRU00421"/>
    </source>
</evidence>
<dbReference type="SUPFAM" id="SSF55604">
    <property type="entry name" value="Glucose permease domain IIB"/>
    <property type="match status" value="1"/>
</dbReference>
<evidence type="ECO:0000256" key="4">
    <source>
        <dbReference type="ARBA" id="ARBA00022597"/>
    </source>
</evidence>
<dbReference type="GO" id="GO:0009401">
    <property type="term" value="P:phosphoenolpyruvate-dependent sugar phosphotransferase system"/>
    <property type="evidence" value="ECO:0007669"/>
    <property type="project" value="UniProtKB-KW"/>
</dbReference>
<evidence type="ECO:0000256" key="6">
    <source>
        <dbReference type="ARBA" id="ARBA00022683"/>
    </source>
</evidence>
<keyword evidence="8" id="KW-0418">Kinase</keyword>
<proteinExistence type="predicted"/>
<dbReference type="PANTHER" id="PTHR45008:SF1">
    <property type="entry name" value="PTS SYSTEM GLUCOSE-SPECIFIC EIIA COMPONENT"/>
    <property type="match status" value="1"/>
</dbReference>
<evidence type="ECO:0000256" key="1">
    <source>
        <dbReference type="ARBA" id="ARBA00004496"/>
    </source>
</evidence>
<feature type="active site" description="Phosphocysteine intermediate; for EIIB activity" evidence="11">
    <location>
        <position position="28"/>
    </location>
</feature>
<dbReference type="Gene3D" id="3.30.1360.60">
    <property type="entry name" value="Glucose permease domain IIB"/>
    <property type="match status" value="1"/>
</dbReference>
<evidence type="ECO:0000256" key="5">
    <source>
        <dbReference type="ARBA" id="ARBA00022679"/>
    </source>
</evidence>
<keyword evidence="7" id="KW-0812">Transmembrane</keyword>
<gene>
    <name evidence="14" type="ORF">FG904_00765</name>
</gene>
<evidence type="ECO:0000256" key="9">
    <source>
        <dbReference type="ARBA" id="ARBA00022989"/>
    </source>
</evidence>
<protein>
    <submittedName>
        <fullName evidence="14">PTS glucose transporter subunit IIABC</fullName>
    </submittedName>
</protein>
<dbReference type="SUPFAM" id="SSF51261">
    <property type="entry name" value="Duplicated hybrid motif"/>
    <property type="match status" value="1"/>
</dbReference>
<dbReference type="Gene3D" id="2.70.70.10">
    <property type="entry name" value="Glucose Permease (Domain IIA)"/>
    <property type="match status" value="1"/>
</dbReference>
<keyword evidence="6" id="KW-0598">Phosphotransferase system</keyword>
<evidence type="ECO:0000313" key="14">
    <source>
        <dbReference type="EMBL" id="QCZ36550.1"/>
    </source>
</evidence>
<accession>A0A5B7XVI3</accession>
<keyword evidence="10" id="KW-0472">Membrane</keyword>
<feature type="domain" description="PTS EIIB type-1" evidence="13">
    <location>
        <begin position="6"/>
        <end position="92"/>
    </location>
</feature>
<name>A0A5B7XVI3_9MOLU</name>
<dbReference type="EMBL" id="CP040825">
    <property type="protein sequence ID" value="QCZ36550.1"/>
    <property type="molecule type" value="Genomic_DNA"/>
</dbReference>
<evidence type="ECO:0000259" key="13">
    <source>
        <dbReference type="PROSITE" id="PS51098"/>
    </source>
</evidence>
<dbReference type="InterPro" id="IPR001996">
    <property type="entry name" value="PTS_IIB_1"/>
</dbReference>
<feature type="domain" description="PTS EIIA type-1" evidence="12">
    <location>
        <begin position="130"/>
        <end position="238"/>
    </location>
</feature>
<keyword evidence="3" id="KW-1003">Cell membrane</keyword>
<dbReference type="PROSITE" id="PS51098">
    <property type="entry name" value="PTS_EIIB_TYPE_1"/>
    <property type="match status" value="1"/>
</dbReference>
<dbReference type="GO" id="GO:0005737">
    <property type="term" value="C:cytoplasm"/>
    <property type="evidence" value="ECO:0007669"/>
    <property type="project" value="UniProtKB-SubCell"/>
</dbReference>
<evidence type="ECO:0000256" key="8">
    <source>
        <dbReference type="ARBA" id="ARBA00022777"/>
    </source>
</evidence>
<organism evidence="14 15">
    <name type="scientific">Mycoplasma nasistruthionis</name>
    <dbReference type="NCBI Taxonomy" id="353852"/>
    <lineage>
        <taxon>Bacteria</taxon>
        <taxon>Bacillati</taxon>
        <taxon>Mycoplasmatota</taxon>
        <taxon>Mollicutes</taxon>
        <taxon>Mycoplasmataceae</taxon>
        <taxon>Mycoplasma</taxon>
    </lineage>
</organism>
<evidence type="ECO:0000256" key="10">
    <source>
        <dbReference type="ARBA" id="ARBA00023136"/>
    </source>
</evidence>
<dbReference type="KEGG" id="mnh:FG904_00765"/>
<dbReference type="InterPro" id="IPR018113">
    <property type="entry name" value="PTrfase_EIIB_Cys"/>
</dbReference>
<dbReference type="OrthoDB" id="92465at2"/>
<dbReference type="GO" id="GO:0008982">
    <property type="term" value="F:protein-N(PI)-phosphohistidine-sugar phosphotransferase activity"/>
    <property type="evidence" value="ECO:0007669"/>
    <property type="project" value="InterPro"/>
</dbReference>
<dbReference type="InterPro" id="IPR001127">
    <property type="entry name" value="PTS_EIIA_1_perm"/>
</dbReference>
<keyword evidence="5" id="KW-0808">Transferase</keyword>
<dbReference type="PANTHER" id="PTHR45008">
    <property type="entry name" value="PTS SYSTEM GLUCOSE-SPECIFIC EIIA COMPONENT"/>
    <property type="match status" value="1"/>
</dbReference>
<evidence type="ECO:0000259" key="12">
    <source>
        <dbReference type="PROSITE" id="PS51093"/>
    </source>
</evidence>
<reference evidence="14 15" key="1">
    <citation type="submission" date="2019-06" db="EMBL/GenBank/DDBJ databases">
        <title>Mycoplasma sp. 2F1A isolated from ostrich.</title>
        <authorList>
            <person name="Spergser J."/>
        </authorList>
    </citation>
    <scope>NUCLEOTIDE SEQUENCE [LARGE SCALE GENOMIC DNA]</scope>
    <source>
        <strain evidence="14 15">2F1A</strain>
    </source>
</reference>
<dbReference type="InterPro" id="IPR036878">
    <property type="entry name" value="Glu_permease_IIB"/>
</dbReference>
<keyword evidence="2" id="KW-0813">Transport</keyword>
<sequence>MSKYQVQHLTEIINAFGGTNNIVAYNNCVDQLRYDLKDLSLLNTDALKQLGAGSINVFDGAKHVQVTFENAEELNLAIKQNLTEIASKCNNQQSSENCGCDSKKEVKQELSNDFYAPLSGLVSSLDSLNDDVLAKNLVGKGFIIQADKSLNKVDVLAPFDAKITMMPANKSQVILKANNGAELVMLFGLDSYKLDGIGLTSPKALNDTIKANEVLMQLDLTKFNELNVKPNIIVVLTADSKYQEFTELSDQAIQGQLLAKLS</sequence>
<keyword evidence="4 14" id="KW-0762">Sugar transport</keyword>
<evidence type="ECO:0000256" key="7">
    <source>
        <dbReference type="ARBA" id="ARBA00022692"/>
    </source>
</evidence>
<keyword evidence="9" id="KW-1133">Transmembrane helix</keyword>
<dbReference type="RefSeq" id="WP_139592033.1">
    <property type="nucleotide sequence ID" value="NZ_CP040825.1"/>
</dbReference>
<dbReference type="InterPro" id="IPR050890">
    <property type="entry name" value="PTS_EIIA_component"/>
</dbReference>
<dbReference type="InterPro" id="IPR011055">
    <property type="entry name" value="Dup_hybrid_motif"/>
</dbReference>
<evidence type="ECO:0000256" key="3">
    <source>
        <dbReference type="ARBA" id="ARBA00022475"/>
    </source>
</evidence>
<dbReference type="Proteomes" id="UP000305457">
    <property type="component" value="Chromosome"/>
</dbReference>
<comment type="subcellular location">
    <subcellularLocation>
        <location evidence="1">Cytoplasm</location>
    </subcellularLocation>
</comment>